<dbReference type="OrthoDB" id="4062651at2759"/>
<dbReference type="EMBL" id="JAIZAY010000003">
    <property type="protein sequence ID" value="KAJ8045432.1"/>
    <property type="molecule type" value="Genomic_DNA"/>
</dbReference>
<reference evidence="2" key="1">
    <citation type="submission" date="2021-10" db="EMBL/GenBank/DDBJ databases">
        <title>Tropical sea cucumber genome reveals ecological adaptation and Cuvierian tubules defense mechanism.</title>
        <authorList>
            <person name="Chen T."/>
        </authorList>
    </citation>
    <scope>NUCLEOTIDE SEQUENCE</scope>
    <source>
        <strain evidence="2">Nanhai2018</strain>
        <tissue evidence="2">Muscle</tissue>
    </source>
</reference>
<name>A0A9Q1HDH3_HOLLE</name>
<evidence type="ECO:0000313" key="3">
    <source>
        <dbReference type="Proteomes" id="UP001152320"/>
    </source>
</evidence>
<accession>A0A9Q1HDH3</accession>
<gene>
    <name evidence="2" type="ORF">HOLleu_08443</name>
</gene>
<dbReference type="Proteomes" id="UP001152320">
    <property type="component" value="Chromosome 3"/>
</dbReference>
<dbReference type="PANTHER" id="PTHR46448">
    <property type="entry name" value="PROTEIN KINASE DOMAIN-CONTAINING PROTEIN"/>
    <property type="match status" value="1"/>
</dbReference>
<keyword evidence="3" id="KW-1185">Reference proteome</keyword>
<proteinExistence type="predicted"/>
<dbReference type="GO" id="GO:0004715">
    <property type="term" value="F:non-membrane spanning protein tyrosine kinase activity"/>
    <property type="evidence" value="ECO:0007669"/>
    <property type="project" value="InterPro"/>
</dbReference>
<keyword evidence="2" id="KW-0808">Transferase</keyword>
<dbReference type="SUPFAM" id="SSF56112">
    <property type="entry name" value="Protein kinase-like (PK-like)"/>
    <property type="match status" value="1"/>
</dbReference>
<sequence>MMVIKRKYNKCLFAFSLGTFVITVTLIGTFETLRGNSADFGEMTTKMEDLSIILRDSKRKVSQQRQRLKHLTSAFRVRHIDTEDIQNGGLKRHLMDTFQLGEKALTPAMSNGKFDWFGSLLAERTWTSLNSSMLGCKDIENGRHVRFIGGGYTKSVEIAWVNGTKVALKRPAVDGKDMTHCVESGTPRKDCLLLSSYKILKEIALLEQLRHPSIIKLLGFCITEREDRQNEVAGKDEGDRQRDGNRNVPSVSEITLITELGEPLDFLRLIQTPWEDRLRIMRDLASLLLYLKNSPLGPLIIHDFKPTQFVLVDGQLKLVDLDDVDVTLPSCFPTNRCVIRIDADNYRFIPCNESGRCPQYADKLNVFLAWQHFFSLQMYGGPAWLHDKVIAFLNKTKSAAVSSREALGLLDGLVTSYKAGHFNLSGNAPNYTYKVMLDADLPGYHDYWCPSTRSPEVNNCVFSVASEEEAQYVCAMDKECRAFVMTEDKTWTGRRLVYLKSGFRRPVRKLRCKLFIRVS</sequence>
<dbReference type="PANTHER" id="PTHR46448:SF4">
    <property type="entry name" value="EXTRACELLULAR TYROSINE-PROTEIN KINASE PKDCC-LIKE"/>
    <property type="match status" value="1"/>
</dbReference>
<dbReference type="InterPro" id="IPR042983">
    <property type="entry name" value="PKDCC"/>
</dbReference>
<keyword evidence="2" id="KW-0418">Kinase</keyword>
<dbReference type="Gene3D" id="1.10.510.10">
    <property type="entry name" value="Transferase(Phosphotransferase) domain 1"/>
    <property type="match status" value="1"/>
</dbReference>
<dbReference type="InterPro" id="IPR000719">
    <property type="entry name" value="Prot_kinase_dom"/>
</dbReference>
<dbReference type="GO" id="GO:0005576">
    <property type="term" value="C:extracellular region"/>
    <property type="evidence" value="ECO:0007669"/>
    <property type="project" value="TreeGrafter"/>
</dbReference>
<dbReference type="GO" id="GO:0005524">
    <property type="term" value="F:ATP binding"/>
    <property type="evidence" value="ECO:0007669"/>
    <property type="project" value="InterPro"/>
</dbReference>
<dbReference type="AlphaFoldDB" id="A0A9Q1HDH3"/>
<organism evidence="2 3">
    <name type="scientific">Holothuria leucospilota</name>
    <name type="common">Black long sea cucumber</name>
    <name type="synonym">Mertensiothuria leucospilota</name>
    <dbReference type="NCBI Taxonomy" id="206669"/>
    <lineage>
        <taxon>Eukaryota</taxon>
        <taxon>Metazoa</taxon>
        <taxon>Echinodermata</taxon>
        <taxon>Eleutherozoa</taxon>
        <taxon>Echinozoa</taxon>
        <taxon>Holothuroidea</taxon>
        <taxon>Aspidochirotacea</taxon>
        <taxon>Aspidochirotida</taxon>
        <taxon>Holothuriidae</taxon>
        <taxon>Holothuria</taxon>
    </lineage>
</organism>
<comment type="caution">
    <text evidence="2">The sequence shown here is derived from an EMBL/GenBank/DDBJ whole genome shotgun (WGS) entry which is preliminary data.</text>
</comment>
<dbReference type="GO" id="GO:0001501">
    <property type="term" value="P:skeletal system development"/>
    <property type="evidence" value="ECO:0007669"/>
    <property type="project" value="TreeGrafter"/>
</dbReference>
<dbReference type="PROSITE" id="PS50011">
    <property type="entry name" value="PROTEIN_KINASE_DOM"/>
    <property type="match status" value="1"/>
</dbReference>
<evidence type="ECO:0000313" key="2">
    <source>
        <dbReference type="EMBL" id="KAJ8045432.1"/>
    </source>
</evidence>
<evidence type="ECO:0000259" key="1">
    <source>
        <dbReference type="PROSITE" id="PS50011"/>
    </source>
</evidence>
<feature type="domain" description="Protein kinase" evidence="1">
    <location>
        <begin position="142"/>
        <end position="519"/>
    </location>
</feature>
<dbReference type="InterPro" id="IPR011009">
    <property type="entry name" value="Kinase-like_dom_sf"/>
</dbReference>
<protein>
    <submittedName>
        <fullName evidence="2">Extracellular tyrosine-protein kinase PKDCC</fullName>
    </submittedName>
</protein>